<keyword evidence="2" id="KW-0548">Nucleotidyltransferase</keyword>
<proteinExistence type="predicted"/>
<evidence type="ECO:0000259" key="1">
    <source>
        <dbReference type="PROSITE" id="PS50878"/>
    </source>
</evidence>
<dbReference type="GO" id="GO:0003964">
    <property type="term" value="F:RNA-directed DNA polymerase activity"/>
    <property type="evidence" value="ECO:0007669"/>
    <property type="project" value="UniProtKB-KW"/>
</dbReference>
<dbReference type="InterPro" id="IPR000477">
    <property type="entry name" value="RT_dom"/>
</dbReference>
<gene>
    <name evidence="2" type="ORF">FKW44_007167</name>
</gene>
<protein>
    <submittedName>
        <fullName evidence="2">RNA-directed DNA polymerase from transposon BS</fullName>
    </submittedName>
</protein>
<dbReference type="Pfam" id="PF00078">
    <property type="entry name" value="RVT_1"/>
    <property type="match status" value="1"/>
</dbReference>
<dbReference type="OrthoDB" id="6381911at2759"/>
<reference evidence="3" key="1">
    <citation type="submission" date="2021-01" db="EMBL/GenBank/DDBJ databases">
        <title>Caligus Genome Assembly.</title>
        <authorList>
            <person name="Gallardo-Escarate C."/>
        </authorList>
    </citation>
    <scope>NUCLEOTIDE SEQUENCE [LARGE SCALE GENOMIC DNA]</scope>
</reference>
<dbReference type="Proteomes" id="UP000595437">
    <property type="component" value="Chromosome 4"/>
</dbReference>
<keyword evidence="3" id="KW-1185">Reference proteome</keyword>
<name>A0A7T8KEC1_CALRO</name>
<keyword evidence="2" id="KW-0695">RNA-directed DNA polymerase</keyword>
<keyword evidence="2" id="KW-0808">Transferase</keyword>
<evidence type="ECO:0000313" key="2">
    <source>
        <dbReference type="EMBL" id="QQP54357.1"/>
    </source>
</evidence>
<organism evidence="2 3">
    <name type="scientific">Caligus rogercresseyi</name>
    <name type="common">Sea louse</name>
    <dbReference type="NCBI Taxonomy" id="217165"/>
    <lineage>
        <taxon>Eukaryota</taxon>
        <taxon>Metazoa</taxon>
        <taxon>Ecdysozoa</taxon>
        <taxon>Arthropoda</taxon>
        <taxon>Crustacea</taxon>
        <taxon>Multicrustacea</taxon>
        <taxon>Hexanauplia</taxon>
        <taxon>Copepoda</taxon>
        <taxon>Siphonostomatoida</taxon>
        <taxon>Caligidae</taxon>
        <taxon>Caligus</taxon>
    </lineage>
</organism>
<accession>A0A7T8KEC1</accession>
<sequence>MAGPTKKLMLSYLTGGRQQVNWNGQRSNFLNIKYGVRQGSVLGPLLFILLTADLPDYLRVAVNPEAQLEVLLYADDTSIVISAPSWEQVDFAMGSASKALEAYSNINGLHLNVGKTQTLRLGAPDTPSTATLDLLGNVRKRIGVIRRLCTTVSRGPLLTEIARAIVIGKLQTSAWVTRSAKFSSAAEPPHTPTMAKTSSDAQLAINDLARILLGVQRADRLRVVDLLDRSHLPSVNEILVKQAAISAWKAMNVDSCPLERILEGFDERTRSATICLKKPVSTNCVAAVNLSKAWSLSQPLREACTLSSARRVAKTMAELSRSL</sequence>
<dbReference type="PROSITE" id="PS50878">
    <property type="entry name" value="RT_POL"/>
    <property type="match status" value="1"/>
</dbReference>
<dbReference type="EMBL" id="CP045893">
    <property type="protein sequence ID" value="QQP54357.1"/>
    <property type="molecule type" value="Genomic_DNA"/>
</dbReference>
<evidence type="ECO:0000313" key="3">
    <source>
        <dbReference type="Proteomes" id="UP000595437"/>
    </source>
</evidence>
<feature type="domain" description="Reverse transcriptase" evidence="1">
    <location>
        <begin position="1"/>
        <end position="139"/>
    </location>
</feature>
<dbReference type="AlphaFoldDB" id="A0A7T8KEC1"/>